<protein>
    <submittedName>
        <fullName evidence="1">Uncharacterized protein</fullName>
    </submittedName>
</protein>
<name>A0A7W7NQQ9_9SPHN</name>
<accession>A0A7W7NQQ9</accession>
<proteinExistence type="predicted"/>
<sequence>MRRSCQGIARTGAIALLVIRWNQSEHWKFYLAAPRRSIAKAVMYMAERWLGCR</sequence>
<reference evidence="1 2" key="1">
    <citation type="submission" date="2020-08" db="EMBL/GenBank/DDBJ databases">
        <title>Functional genomics of gut bacteria from endangered species of beetles.</title>
        <authorList>
            <person name="Carlos-Shanley C."/>
        </authorList>
    </citation>
    <scope>NUCLEOTIDE SEQUENCE [LARGE SCALE GENOMIC DNA]</scope>
    <source>
        <strain evidence="1 2">S00224</strain>
    </source>
</reference>
<dbReference type="AlphaFoldDB" id="A0A7W7NQQ9"/>
<organism evidence="1 2">
    <name type="scientific">Sphingomonas kyeonggiensis</name>
    <dbReference type="NCBI Taxonomy" id="1268553"/>
    <lineage>
        <taxon>Bacteria</taxon>
        <taxon>Pseudomonadati</taxon>
        <taxon>Pseudomonadota</taxon>
        <taxon>Alphaproteobacteria</taxon>
        <taxon>Sphingomonadales</taxon>
        <taxon>Sphingomonadaceae</taxon>
        <taxon>Sphingomonas</taxon>
    </lineage>
</organism>
<dbReference type="Proteomes" id="UP000575241">
    <property type="component" value="Unassembled WGS sequence"/>
</dbReference>
<comment type="caution">
    <text evidence="1">The sequence shown here is derived from an EMBL/GenBank/DDBJ whole genome shotgun (WGS) entry which is preliminary data.</text>
</comment>
<evidence type="ECO:0000313" key="2">
    <source>
        <dbReference type="Proteomes" id="UP000575241"/>
    </source>
</evidence>
<dbReference type="EMBL" id="JACHLN010000001">
    <property type="protein sequence ID" value="MBB4837002.1"/>
    <property type="molecule type" value="Genomic_DNA"/>
</dbReference>
<evidence type="ECO:0000313" key="1">
    <source>
        <dbReference type="EMBL" id="MBB4837002.1"/>
    </source>
</evidence>
<keyword evidence="2" id="KW-1185">Reference proteome</keyword>
<gene>
    <name evidence="1" type="ORF">HNP52_000053</name>
</gene>